<keyword evidence="4" id="KW-0560">Oxidoreductase</keyword>
<sequence length="338" mass="35128">MKALTKTAAGDGNLSWTDRPDPAPGPGEVQLELVGAGLCHTDLGMIRGAYGPGSGYAPRFPLVLGHEYVGRVREPGPGVDLAVGTRVVGSAHLTCGGCAWCARGRSMLCERRQVLGLDADGVFAERFVVPARNLVALPPDVPDRLAVLAEPFAVAAHAVDVARLADGDDLCVLGPGAVGLLTVGALAGRAVTVVGRTEDGALAERAKVLGAAEVVTTRAGTEALYGRFDVVFETAGTAAAVTTGTRLLGRGGRLICVGLPAEPARFDSAQLAWNEQTILGSRAYDLSTWDTVPTRLAAAPELESIVTHTLALADHEHAVELVETRQATKVLLQPSPER</sequence>
<proteinExistence type="inferred from homology"/>
<evidence type="ECO:0000256" key="5">
    <source>
        <dbReference type="RuleBase" id="RU361277"/>
    </source>
</evidence>
<dbReference type="PROSITE" id="PS00059">
    <property type="entry name" value="ADH_ZINC"/>
    <property type="match status" value="1"/>
</dbReference>
<dbReference type="STRING" id="218821.SAMN05421837_106153"/>
<feature type="region of interest" description="Disordered" evidence="6">
    <location>
        <begin position="1"/>
        <end position="27"/>
    </location>
</feature>
<dbReference type="PANTHER" id="PTHR43401:SF2">
    <property type="entry name" value="L-THREONINE 3-DEHYDROGENASE"/>
    <property type="match status" value="1"/>
</dbReference>
<dbReference type="InterPro" id="IPR002328">
    <property type="entry name" value="ADH_Zn_CS"/>
</dbReference>
<dbReference type="RefSeq" id="WP_086678817.1">
    <property type="nucleotide sequence ID" value="NZ_FNUJ01000006.1"/>
</dbReference>
<dbReference type="InterPro" id="IPR036291">
    <property type="entry name" value="NAD(P)-bd_dom_sf"/>
</dbReference>
<dbReference type="Gene3D" id="3.90.180.10">
    <property type="entry name" value="Medium-chain alcohol dehydrogenases, catalytic domain"/>
    <property type="match status" value="1"/>
</dbReference>
<comment type="similarity">
    <text evidence="5">Belongs to the zinc-containing alcohol dehydrogenase family.</text>
</comment>
<dbReference type="Gene3D" id="3.40.50.720">
    <property type="entry name" value="NAD(P)-binding Rossmann-like Domain"/>
    <property type="match status" value="1"/>
</dbReference>
<keyword evidence="9" id="KW-1185">Reference proteome</keyword>
<evidence type="ECO:0000313" key="9">
    <source>
        <dbReference type="Proteomes" id="UP000198878"/>
    </source>
</evidence>
<evidence type="ECO:0000256" key="1">
    <source>
        <dbReference type="ARBA" id="ARBA00001947"/>
    </source>
</evidence>
<dbReference type="GO" id="GO:0016491">
    <property type="term" value="F:oxidoreductase activity"/>
    <property type="evidence" value="ECO:0007669"/>
    <property type="project" value="UniProtKB-KW"/>
</dbReference>
<protein>
    <submittedName>
        <fullName evidence="8">L-iditol 2-dehydrogenase</fullName>
    </submittedName>
</protein>
<dbReference type="InterPro" id="IPR050129">
    <property type="entry name" value="Zn_alcohol_dh"/>
</dbReference>
<dbReference type="EMBL" id="FNUJ01000006">
    <property type="protein sequence ID" value="SEF32273.1"/>
    <property type="molecule type" value="Genomic_DNA"/>
</dbReference>
<dbReference type="SUPFAM" id="SSF51735">
    <property type="entry name" value="NAD(P)-binding Rossmann-fold domains"/>
    <property type="match status" value="1"/>
</dbReference>
<dbReference type="Pfam" id="PF00107">
    <property type="entry name" value="ADH_zinc_N"/>
    <property type="match status" value="1"/>
</dbReference>
<dbReference type="OrthoDB" id="3987021at2"/>
<dbReference type="InterPro" id="IPR013154">
    <property type="entry name" value="ADH-like_N"/>
</dbReference>
<gene>
    <name evidence="8" type="ORF">SAMN05421837_106153</name>
</gene>
<keyword evidence="3 5" id="KW-0862">Zinc</keyword>
<evidence type="ECO:0000256" key="4">
    <source>
        <dbReference type="ARBA" id="ARBA00023002"/>
    </source>
</evidence>
<dbReference type="InterPro" id="IPR020843">
    <property type="entry name" value="ER"/>
</dbReference>
<dbReference type="Proteomes" id="UP000198878">
    <property type="component" value="Unassembled WGS sequence"/>
</dbReference>
<dbReference type="GO" id="GO:0008270">
    <property type="term" value="F:zinc ion binding"/>
    <property type="evidence" value="ECO:0007669"/>
    <property type="project" value="InterPro"/>
</dbReference>
<reference evidence="9" key="1">
    <citation type="submission" date="2016-10" db="EMBL/GenBank/DDBJ databases">
        <authorList>
            <person name="Varghese N."/>
            <person name="Submissions S."/>
        </authorList>
    </citation>
    <scope>NUCLEOTIDE SEQUENCE [LARGE SCALE GENOMIC DNA]</scope>
    <source>
        <strain evidence="9">DSM 44654</strain>
    </source>
</reference>
<evidence type="ECO:0000256" key="6">
    <source>
        <dbReference type="SAM" id="MobiDB-lite"/>
    </source>
</evidence>
<dbReference type="AlphaFoldDB" id="A0A1H5R1L7"/>
<dbReference type="SUPFAM" id="SSF50129">
    <property type="entry name" value="GroES-like"/>
    <property type="match status" value="1"/>
</dbReference>
<dbReference type="PANTHER" id="PTHR43401">
    <property type="entry name" value="L-THREONINE 3-DEHYDROGENASE"/>
    <property type="match status" value="1"/>
</dbReference>
<keyword evidence="2 5" id="KW-0479">Metal-binding</keyword>
<feature type="domain" description="Enoyl reductase (ER)" evidence="7">
    <location>
        <begin position="10"/>
        <end position="332"/>
    </location>
</feature>
<dbReference type="InterPro" id="IPR011032">
    <property type="entry name" value="GroES-like_sf"/>
</dbReference>
<evidence type="ECO:0000256" key="2">
    <source>
        <dbReference type="ARBA" id="ARBA00022723"/>
    </source>
</evidence>
<evidence type="ECO:0000259" key="7">
    <source>
        <dbReference type="SMART" id="SM00829"/>
    </source>
</evidence>
<organism evidence="8 9">
    <name type="scientific">Amycolatopsis pretoriensis</name>
    <dbReference type="NCBI Taxonomy" id="218821"/>
    <lineage>
        <taxon>Bacteria</taxon>
        <taxon>Bacillati</taxon>
        <taxon>Actinomycetota</taxon>
        <taxon>Actinomycetes</taxon>
        <taxon>Pseudonocardiales</taxon>
        <taxon>Pseudonocardiaceae</taxon>
        <taxon>Amycolatopsis</taxon>
    </lineage>
</organism>
<dbReference type="InterPro" id="IPR013149">
    <property type="entry name" value="ADH-like_C"/>
</dbReference>
<dbReference type="SMART" id="SM00829">
    <property type="entry name" value="PKS_ER"/>
    <property type="match status" value="1"/>
</dbReference>
<evidence type="ECO:0000256" key="3">
    <source>
        <dbReference type="ARBA" id="ARBA00022833"/>
    </source>
</evidence>
<dbReference type="Pfam" id="PF08240">
    <property type="entry name" value="ADH_N"/>
    <property type="match status" value="1"/>
</dbReference>
<comment type="cofactor">
    <cofactor evidence="1 5">
        <name>Zn(2+)</name>
        <dbReference type="ChEBI" id="CHEBI:29105"/>
    </cofactor>
</comment>
<accession>A0A1H5R1L7</accession>
<name>A0A1H5R1L7_9PSEU</name>
<evidence type="ECO:0000313" key="8">
    <source>
        <dbReference type="EMBL" id="SEF32273.1"/>
    </source>
</evidence>